<dbReference type="InterPro" id="IPR050327">
    <property type="entry name" value="Proton-linked_MCT"/>
</dbReference>
<keyword evidence="5 6" id="KW-0472">Membrane</keyword>
<feature type="transmembrane region" description="Helical" evidence="6">
    <location>
        <begin position="164"/>
        <end position="183"/>
    </location>
</feature>
<organism evidence="8 9">
    <name type="scientific">Sedimentibacter acidaminivorans</name>
    <dbReference type="NCBI Taxonomy" id="913099"/>
    <lineage>
        <taxon>Bacteria</taxon>
        <taxon>Bacillati</taxon>
        <taxon>Bacillota</taxon>
        <taxon>Tissierellia</taxon>
        <taxon>Sedimentibacter</taxon>
    </lineage>
</organism>
<feature type="transmembrane region" description="Helical" evidence="6">
    <location>
        <begin position="100"/>
        <end position="119"/>
    </location>
</feature>
<name>A0ABS4GBW5_9FIRM</name>
<dbReference type="RefSeq" id="WP_209510918.1">
    <property type="nucleotide sequence ID" value="NZ_JAGGKS010000002.1"/>
</dbReference>
<dbReference type="Pfam" id="PF07690">
    <property type="entry name" value="MFS_1"/>
    <property type="match status" value="1"/>
</dbReference>
<dbReference type="PROSITE" id="PS50850">
    <property type="entry name" value="MFS"/>
    <property type="match status" value="1"/>
</dbReference>
<feature type="transmembrane region" description="Helical" evidence="6">
    <location>
        <begin position="278"/>
        <end position="297"/>
    </location>
</feature>
<dbReference type="InterPro" id="IPR020846">
    <property type="entry name" value="MFS_dom"/>
</dbReference>
<comment type="subcellular location">
    <subcellularLocation>
        <location evidence="1">Cell membrane</location>
        <topology evidence="1">Multi-pass membrane protein</topology>
    </subcellularLocation>
</comment>
<evidence type="ECO:0000256" key="3">
    <source>
        <dbReference type="ARBA" id="ARBA00022692"/>
    </source>
</evidence>
<sequence length="391" mass="41744">MFNIKNKYLVLIGALLAQVTIAGLYAWSIFGTALQHERGWGGNEILFPYSLAQFIFAFSTIISGKLVDKKGPRIALFIGGLLYGGGLILSSFVTSPSLLYLTYGVITGAGVGFVYVCPLSTLIKWFPTHRGMITGLSVGVFGGGSIIFQKVISNFLLVTDVSGAFLKLGIISMTLILIGAIFTNNPEGLVKQKTEKGEGDFTTLEMIKTSKFRITWIMYWLAVIPGLLVLGAAKNIGIEVAGLDAATAAGIISILAISNAGSRLISGTLSDKFGTLNVLKLIFVITITSLLSLSFLAEIKAVFYLSVIGVAVGYGGFLALFPTFTNQEFGSFRYASNYGVVYQAYGLAALSGIFIKSMVGSYTSTFIFSAVAASIGLALSFKIKERDKITK</sequence>
<feature type="transmembrane region" description="Helical" evidence="6">
    <location>
        <begin position="131"/>
        <end position="152"/>
    </location>
</feature>
<dbReference type="CDD" id="cd17353">
    <property type="entry name" value="MFS_OFA_like"/>
    <property type="match status" value="1"/>
</dbReference>
<evidence type="ECO:0000313" key="9">
    <source>
        <dbReference type="Proteomes" id="UP001519342"/>
    </source>
</evidence>
<gene>
    <name evidence="8" type="ORF">J2Z76_001037</name>
</gene>
<dbReference type="PANTHER" id="PTHR11360:SF317">
    <property type="entry name" value="MAJOR FACILITATOR SUPERFAMILY (MFS) PROFILE DOMAIN-CONTAINING PROTEIN-RELATED"/>
    <property type="match status" value="1"/>
</dbReference>
<keyword evidence="9" id="KW-1185">Reference proteome</keyword>
<proteinExistence type="predicted"/>
<feature type="transmembrane region" description="Helical" evidence="6">
    <location>
        <begin position="245"/>
        <end position="266"/>
    </location>
</feature>
<evidence type="ECO:0000256" key="1">
    <source>
        <dbReference type="ARBA" id="ARBA00004651"/>
    </source>
</evidence>
<dbReference type="PANTHER" id="PTHR11360">
    <property type="entry name" value="MONOCARBOXYLATE TRANSPORTER"/>
    <property type="match status" value="1"/>
</dbReference>
<dbReference type="SUPFAM" id="SSF103473">
    <property type="entry name" value="MFS general substrate transporter"/>
    <property type="match status" value="1"/>
</dbReference>
<dbReference type="InterPro" id="IPR036259">
    <property type="entry name" value="MFS_trans_sf"/>
</dbReference>
<evidence type="ECO:0000313" key="8">
    <source>
        <dbReference type="EMBL" id="MBP1925180.1"/>
    </source>
</evidence>
<keyword evidence="4 6" id="KW-1133">Transmembrane helix</keyword>
<keyword evidence="3 6" id="KW-0812">Transmembrane</keyword>
<evidence type="ECO:0000256" key="6">
    <source>
        <dbReference type="SAM" id="Phobius"/>
    </source>
</evidence>
<evidence type="ECO:0000256" key="5">
    <source>
        <dbReference type="ARBA" id="ARBA00023136"/>
    </source>
</evidence>
<evidence type="ECO:0000256" key="2">
    <source>
        <dbReference type="ARBA" id="ARBA00022448"/>
    </source>
</evidence>
<evidence type="ECO:0000256" key="4">
    <source>
        <dbReference type="ARBA" id="ARBA00022989"/>
    </source>
</evidence>
<evidence type="ECO:0000259" key="7">
    <source>
        <dbReference type="PROSITE" id="PS50850"/>
    </source>
</evidence>
<feature type="domain" description="Major facilitator superfamily (MFS) profile" evidence="7">
    <location>
        <begin position="6"/>
        <end position="388"/>
    </location>
</feature>
<feature type="transmembrane region" description="Helical" evidence="6">
    <location>
        <begin position="303"/>
        <end position="324"/>
    </location>
</feature>
<dbReference type="Gene3D" id="1.20.1250.20">
    <property type="entry name" value="MFS general substrate transporter like domains"/>
    <property type="match status" value="2"/>
</dbReference>
<keyword evidence="2" id="KW-0813">Transport</keyword>
<reference evidence="8 9" key="1">
    <citation type="submission" date="2021-03" db="EMBL/GenBank/DDBJ databases">
        <title>Genomic Encyclopedia of Type Strains, Phase IV (KMG-IV): sequencing the most valuable type-strain genomes for metagenomic binning, comparative biology and taxonomic classification.</title>
        <authorList>
            <person name="Goeker M."/>
        </authorList>
    </citation>
    <scope>NUCLEOTIDE SEQUENCE [LARGE SCALE GENOMIC DNA]</scope>
    <source>
        <strain evidence="8 9">DSM 24004</strain>
    </source>
</reference>
<feature type="transmembrane region" description="Helical" evidence="6">
    <location>
        <begin position="46"/>
        <end position="67"/>
    </location>
</feature>
<feature type="transmembrane region" description="Helical" evidence="6">
    <location>
        <begin position="336"/>
        <end position="355"/>
    </location>
</feature>
<dbReference type="InterPro" id="IPR011701">
    <property type="entry name" value="MFS"/>
</dbReference>
<accession>A0ABS4GBW5</accession>
<comment type="caution">
    <text evidence="8">The sequence shown here is derived from an EMBL/GenBank/DDBJ whole genome shotgun (WGS) entry which is preliminary data.</text>
</comment>
<feature type="transmembrane region" description="Helical" evidence="6">
    <location>
        <begin position="74"/>
        <end position="94"/>
    </location>
</feature>
<protein>
    <submittedName>
        <fullName evidence="8">OFA family oxalate/formate antiporter-like MFS transporter</fullName>
    </submittedName>
</protein>
<dbReference type="EMBL" id="JAGGKS010000002">
    <property type="protein sequence ID" value="MBP1925180.1"/>
    <property type="molecule type" value="Genomic_DNA"/>
</dbReference>
<feature type="transmembrane region" description="Helical" evidence="6">
    <location>
        <begin position="216"/>
        <end position="233"/>
    </location>
</feature>
<dbReference type="Proteomes" id="UP001519342">
    <property type="component" value="Unassembled WGS sequence"/>
</dbReference>
<feature type="transmembrane region" description="Helical" evidence="6">
    <location>
        <begin position="361"/>
        <end position="381"/>
    </location>
</feature>